<reference evidence="4 5" key="1">
    <citation type="submission" date="2020-08" db="EMBL/GenBank/DDBJ databases">
        <title>Functional genomics of gut bacteria from endangered species of beetles.</title>
        <authorList>
            <person name="Carlos-Shanley C."/>
        </authorList>
    </citation>
    <scope>NUCLEOTIDE SEQUENCE [LARGE SCALE GENOMIC DNA]</scope>
    <source>
        <strain evidence="4 5">S00245</strain>
    </source>
</reference>
<feature type="signal peptide" evidence="2">
    <location>
        <begin position="1"/>
        <end position="31"/>
    </location>
</feature>
<sequence>MVVAVRGSSKARLGTLVAAGLLAGITGVAHADVKAGVDAWSRGDFPGAVREWQAPAAAGDADAQFNLAQAYRLGRGVPKDLGRAEQLFGAAAAKGHLQASDNYGLLLFQRGERAQAMPYIRSAASRGDARAQYILGLALFNGDGMPKDWVRAYAYLTLAQQQGLPQASGALAQMDQHVSMADRQKSVAVASQIAAETEATRARQLAAVDLGTAPGRTAVDETPAVPASSRAPSVATVERAVAEAERVAGRSSPASAGADYTITKPRVAAAAPPAPARTPVPAPNRAPAPTRAPATARPVGPAMPSPAPNASGAWRVQLGAFGVAGNAEALWVRVRGRPELAGHGKLLVPAGRVTKLQAGGFTSQADAAAACARLKSAGFTCLATRD</sequence>
<dbReference type="PANTHER" id="PTHR45011">
    <property type="entry name" value="DAP3-BINDING CELL DEATH ENHANCER 1"/>
    <property type="match status" value="1"/>
</dbReference>
<dbReference type="Proteomes" id="UP000555448">
    <property type="component" value="Unassembled WGS sequence"/>
</dbReference>
<dbReference type="EMBL" id="JACHLR010000015">
    <property type="protein sequence ID" value="MBB4859901.1"/>
    <property type="molecule type" value="Genomic_DNA"/>
</dbReference>
<feature type="compositionally biased region" description="Pro residues" evidence="1">
    <location>
        <begin position="272"/>
        <end position="286"/>
    </location>
</feature>
<dbReference type="SUPFAM" id="SSF81901">
    <property type="entry name" value="HCP-like"/>
    <property type="match status" value="1"/>
</dbReference>
<dbReference type="Pfam" id="PF05036">
    <property type="entry name" value="SPOR"/>
    <property type="match status" value="1"/>
</dbReference>
<dbReference type="Pfam" id="PF08238">
    <property type="entry name" value="Sel1"/>
    <property type="match status" value="2"/>
</dbReference>
<evidence type="ECO:0000313" key="4">
    <source>
        <dbReference type="EMBL" id="MBB4859901.1"/>
    </source>
</evidence>
<proteinExistence type="predicted"/>
<dbReference type="GO" id="GO:0051301">
    <property type="term" value="P:cell division"/>
    <property type="evidence" value="ECO:0007669"/>
    <property type="project" value="UniProtKB-KW"/>
</dbReference>
<comment type="caution">
    <text evidence="4">The sequence shown here is derived from an EMBL/GenBank/DDBJ whole genome shotgun (WGS) entry which is preliminary data.</text>
</comment>
<evidence type="ECO:0000256" key="2">
    <source>
        <dbReference type="SAM" id="SignalP"/>
    </source>
</evidence>
<dbReference type="GO" id="GO:0042834">
    <property type="term" value="F:peptidoglycan binding"/>
    <property type="evidence" value="ECO:0007669"/>
    <property type="project" value="InterPro"/>
</dbReference>
<evidence type="ECO:0000259" key="3">
    <source>
        <dbReference type="PROSITE" id="PS51724"/>
    </source>
</evidence>
<keyword evidence="4" id="KW-0132">Cell division</keyword>
<protein>
    <submittedName>
        <fullName evidence="4">Cell division protein FtsN</fullName>
    </submittedName>
</protein>
<dbReference type="InterPro" id="IPR007730">
    <property type="entry name" value="SPOR-like_dom"/>
</dbReference>
<keyword evidence="2" id="KW-0732">Signal</keyword>
<accession>A0A7W7KBU5</accession>
<dbReference type="InterPro" id="IPR011990">
    <property type="entry name" value="TPR-like_helical_dom_sf"/>
</dbReference>
<feature type="compositionally biased region" description="Low complexity" evidence="1">
    <location>
        <begin position="287"/>
        <end position="300"/>
    </location>
</feature>
<dbReference type="Gene3D" id="3.30.70.1070">
    <property type="entry name" value="Sporulation related repeat"/>
    <property type="match status" value="1"/>
</dbReference>
<dbReference type="InterPro" id="IPR006597">
    <property type="entry name" value="Sel1-like"/>
</dbReference>
<feature type="region of interest" description="Disordered" evidence="1">
    <location>
        <begin position="269"/>
        <end position="308"/>
    </location>
</feature>
<evidence type="ECO:0000256" key="1">
    <source>
        <dbReference type="SAM" id="MobiDB-lite"/>
    </source>
</evidence>
<dbReference type="Gene3D" id="1.25.40.10">
    <property type="entry name" value="Tetratricopeptide repeat domain"/>
    <property type="match status" value="1"/>
</dbReference>
<feature type="chain" id="PRO_5031000154" evidence="2">
    <location>
        <begin position="32"/>
        <end position="386"/>
    </location>
</feature>
<gene>
    <name evidence="4" type="ORF">HNO88_003234</name>
</gene>
<dbReference type="AlphaFoldDB" id="A0A7W7KBU5"/>
<feature type="domain" description="SPOR" evidence="3">
    <location>
        <begin position="308"/>
        <end position="386"/>
    </location>
</feature>
<dbReference type="PANTHER" id="PTHR45011:SF1">
    <property type="entry name" value="DAP3-BINDING CELL DEATH ENHANCER 1"/>
    <property type="match status" value="1"/>
</dbReference>
<dbReference type="InterPro" id="IPR052748">
    <property type="entry name" value="ISR_Activator"/>
</dbReference>
<dbReference type="SMART" id="SM00671">
    <property type="entry name" value="SEL1"/>
    <property type="match status" value="2"/>
</dbReference>
<dbReference type="SUPFAM" id="SSF110997">
    <property type="entry name" value="Sporulation related repeat"/>
    <property type="match status" value="1"/>
</dbReference>
<name>A0A7W7KBU5_9SPHN</name>
<dbReference type="PROSITE" id="PS51724">
    <property type="entry name" value="SPOR"/>
    <property type="match status" value="1"/>
</dbReference>
<keyword evidence="5" id="KW-1185">Reference proteome</keyword>
<dbReference type="InterPro" id="IPR036680">
    <property type="entry name" value="SPOR-like_sf"/>
</dbReference>
<keyword evidence="4" id="KW-0131">Cell cycle</keyword>
<dbReference type="RefSeq" id="WP_246381881.1">
    <property type="nucleotide sequence ID" value="NZ_JACHLR010000015.1"/>
</dbReference>
<organism evidence="4 5">
    <name type="scientific">Novosphingobium chloroacetimidivorans</name>
    <dbReference type="NCBI Taxonomy" id="1428314"/>
    <lineage>
        <taxon>Bacteria</taxon>
        <taxon>Pseudomonadati</taxon>
        <taxon>Pseudomonadota</taxon>
        <taxon>Alphaproteobacteria</taxon>
        <taxon>Sphingomonadales</taxon>
        <taxon>Sphingomonadaceae</taxon>
        <taxon>Novosphingobium</taxon>
    </lineage>
</organism>
<evidence type="ECO:0000313" key="5">
    <source>
        <dbReference type="Proteomes" id="UP000555448"/>
    </source>
</evidence>